<comment type="caution">
    <text evidence="1">The sequence shown here is derived from an EMBL/GenBank/DDBJ whole genome shotgun (WGS) entry which is preliminary data.</text>
</comment>
<dbReference type="Proteomes" id="UP000591131">
    <property type="component" value="Unassembled WGS sequence"/>
</dbReference>
<dbReference type="AlphaFoldDB" id="A0A7J6MC05"/>
<sequence>MLSSCTLLLVLAAGQEIEKQRKQYLYAYDGEIHSAMTFDYHPDTLKLVLRTKNMFYSLPFAEYKTHGLDIIMNRSDFINYFPYIDPGFNLTYKTKKKDAVLLQHHPQKPHVFTEVLGSHPPLRASFPEAVPPERIILLLK</sequence>
<protein>
    <submittedName>
        <fullName evidence="1">Uncharacterized protein</fullName>
    </submittedName>
</protein>
<keyword evidence="2" id="KW-1185">Reference proteome</keyword>
<gene>
    <name evidence="1" type="ORF">FOL47_002960</name>
</gene>
<accession>A0A7J6MC05</accession>
<proteinExistence type="predicted"/>
<organism evidence="1 2">
    <name type="scientific">Perkinsus chesapeaki</name>
    <name type="common">Clam parasite</name>
    <name type="synonym">Perkinsus andrewsi</name>
    <dbReference type="NCBI Taxonomy" id="330153"/>
    <lineage>
        <taxon>Eukaryota</taxon>
        <taxon>Sar</taxon>
        <taxon>Alveolata</taxon>
        <taxon>Perkinsozoa</taxon>
        <taxon>Perkinsea</taxon>
        <taxon>Perkinsida</taxon>
        <taxon>Perkinsidae</taxon>
        <taxon>Perkinsus</taxon>
    </lineage>
</organism>
<dbReference type="EMBL" id="JAAPAO010000188">
    <property type="protein sequence ID" value="KAF4668541.1"/>
    <property type="molecule type" value="Genomic_DNA"/>
</dbReference>
<reference evidence="1 2" key="1">
    <citation type="submission" date="2020-04" db="EMBL/GenBank/DDBJ databases">
        <title>Perkinsus chesapeaki whole genome sequence.</title>
        <authorList>
            <person name="Bogema D.R."/>
        </authorList>
    </citation>
    <scope>NUCLEOTIDE SEQUENCE [LARGE SCALE GENOMIC DNA]</scope>
    <source>
        <strain evidence="1">ATCC PRA-425</strain>
    </source>
</reference>
<name>A0A7J6MC05_PERCH</name>
<evidence type="ECO:0000313" key="1">
    <source>
        <dbReference type="EMBL" id="KAF4668541.1"/>
    </source>
</evidence>
<evidence type="ECO:0000313" key="2">
    <source>
        <dbReference type="Proteomes" id="UP000591131"/>
    </source>
</evidence>